<proteinExistence type="inferred from homology"/>
<comment type="subcellular location">
    <subcellularLocation>
        <location evidence="1">Periplasm</location>
    </subcellularLocation>
</comment>
<evidence type="ECO:0000256" key="2">
    <source>
        <dbReference type="ARBA" id="ARBA00008150"/>
    </source>
</evidence>
<dbReference type="KEGG" id="awd:AWOD_I_2173"/>
<evidence type="ECO:0000259" key="6">
    <source>
        <dbReference type="Pfam" id="PF03888"/>
    </source>
</evidence>
<feature type="domain" description="MucB/RseB N-terminal" evidence="6">
    <location>
        <begin position="26"/>
        <end position="196"/>
    </location>
</feature>
<dbReference type="PIRSF" id="PIRSF005427">
    <property type="entry name" value="RseB"/>
    <property type="match status" value="1"/>
</dbReference>
<evidence type="ECO:0000256" key="5">
    <source>
        <dbReference type="SAM" id="SignalP"/>
    </source>
</evidence>
<dbReference type="CDD" id="cd16327">
    <property type="entry name" value="RseB"/>
    <property type="match status" value="1"/>
</dbReference>
<accession>A0A090IV56</accession>
<dbReference type="NCBIfam" id="NF006990">
    <property type="entry name" value="PRK09455.1"/>
    <property type="match status" value="1"/>
</dbReference>
<dbReference type="OrthoDB" id="7067274at2"/>
<evidence type="ECO:0000313" key="9">
    <source>
        <dbReference type="Proteomes" id="UP000032427"/>
    </source>
</evidence>
<gene>
    <name evidence="8" type="ORF">AWOD_I_2173</name>
</gene>
<dbReference type="AlphaFoldDB" id="A0A090IV56"/>
<dbReference type="InterPro" id="IPR033436">
    <property type="entry name" value="MucB/RseB_C"/>
</dbReference>
<dbReference type="PANTHER" id="PTHR38782">
    <property type="match status" value="1"/>
</dbReference>
<dbReference type="GO" id="GO:0032885">
    <property type="term" value="P:regulation of polysaccharide biosynthetic process"/>
    <property type="evidence" value="ECO:0007669"/>
    <property type="project" value="TreeGrafter"/>
</dbReference>
<name>A0A090IV56_9GAMM</name>
<dbReference type="Pfam" id="PF03888">
    <property type="entry name" value="MucB_RseB"/>
    <property type="match status" value="1"/>
</dbReference>
<dbReference type="InterPro" id="IPR038484">
    <property type="entry name" value="MucB/RseB_C_sf"/>
</dbReference>
<reference evidence="9" key="1">
    <citation type="submission" date="2014-09" db="EMBL/GenBank/DDBJ databases">
        <authorList>
            <person name="Hjerde E."/>
        </authorList>
    </citation>
    <scope>NUCLEOTIDE SEQUENCE [LARGE SCALE GENOMIC DNA]</scope>
    <source>
        <strain evidence="9">06/09/139</strain>
    </source>
</reference>
<evidence type="ECO:0000256" key="3">
    <source>
        <dbReference type="ARBA" id="ARBA00022729"/>
    </source>
</evidence>
<dbReference type="GO" id="GO:0045152">
    <property type="term" value="F:antisigma factor binding"/>
    <property type="evidence" value="ECO:0007669"/>
    <property type="project" value="TreeGrafter"/>
</dbReference>
<keyword evidence="4" id="KW-0574">Periplasm</keyword>
<dbReference type="InterPro" id="IPR033434">
    <property type="entry name" value="MucB/RseB_N"/>
</dbReference>
<evidence type="ECO:0000256" key="4">
    <source>
        <dbReference type="ARBA" id="ARBA00022764"/>
    </source>
</evidence>
<dbReference type="HOGENOM" id="CLU_054710_1_0_6"/>
<feature type="chain" id="PRO_5001857985" evidence="5">
    <location>
        <begin position="22"/>
        <end position="325"/>
    </location>
</feature>
<keyword evidence="3 5" id="KW-0732">Signal</keyword>
<dbReference type="Gene3D" id="2.50.20.10">
    <property type="entry name" value="Lipoprotein localisation LolA/LolB/LppX"/>
    <property type="match status" value="1"/>
</dbReference>
<feature type="domain" description="MucB/RseB C-terminal" evidence="7">
    <location>
        <begin position="218"/>
        <end position="313"/>
    </location>
</feature>
<evidence type="ECO:0000256" key="1">
    <source>
        <dbReference type="ARBA" id="ARBA00004418"/>
    </source>
</evidence>
<dbReference type="STRING" id="80852.AWOD_I_2173"/>
<evidence type="ECO:0000259" key="7">
    <source>
        <dbReference type="Pfam" id="PF17188"/>
    </source>
</evidence>
<dbReference type="PATRIC" id="fig|80852.17.peg.2249"/>
<evidence type="ECO:0000313" key="8">
    <source>
        <dbReference type="EMBL" id="CED72235.1"/>
    </source>
</evidence>
<dbReference type="GO" id="GO:0030288">
    <property type="term" value="C:outer membrane-bounded periplasmic space"/>
    <property type="evidence" value="ECO:0007669"/>
    <property type="project" value="TreeGrafter"/>
</dbReference>
<sequence>MKRILISFIALVSFFPIMASADEQSSAEALLHQMGEASHQLNYELSYILVKKSGIEPFMYRHSHADNMTLSHLVYLSGSMREVIRRNEEITYLEQGNKPFSIQSESIVAPVIPLLHKEVVQLKQYYDFVSMGRAREAGSPTQVVRIVSKDGNRYSYIVWIDERSKLPLRTDLMNRDGDIIEQYRVVSYTVNDQIADYMNKRLGDVELPKVMPNAPAAEDKATWSVNWLPNGFEKVYFNRYRLAMNQRAVESQMYSDGLFNFAVYISEADKLSHSDQSIRQGRRSLYSYINGDYEISVVGDIPAITAKRISESVTFSTLKSKSEEQ</sequence>
<dbReference type="PANTHER" id="PTHR38782:SF1">
    <property type="entry name" value="SIGMA-E FACTOR REGULATORY PROTEIN RSEB"/>
    <property type="match status" value="1"/>
</dbReference>
<dbReference type="Gene3D" id="3.30.200.100">
    <property type="entry name" value="MucB/RseB, C-terminal domain"/>
    <property type="match status" value="1"/>
</dbReference>
<organism evidence="8 9">
    <name type="scientific">Aliivibrio wodanis</name>
    <dbReference type="NCBI Taxonomy" id="80852"/>
    <lineage>
        <taxon>Bacteria</taxon>
        <taxon>Pseudomonadati</taxon>
        <taxon>Pseudomonadota</taxon>
        <taxon>Gammaproteobacteria</taxon>
        <taxon>Vibrionales</taxon>
        <taxon>Vibrionaceae</taxon>
        <taxon>Aliivibrio</taxon>
    </lineage>
</organism>
<dbReference type="GeneID" id="28541750"/>
<protein>
    <submittedName>
        <fullName evidence="8">Sigma-E factor regulatory protein RseB</fullName>
    </submittedName>
</protein>
<dbReference type="InterPro" id="IPR005588">
    <property type="entry name" value="MucB_RseB"/>
</dbReference>
<feature type="signal peptide" evidence="5">
    <location>
        <begin position="1"/>
        <end position="21"/>
    </location>
</feature>
<dbReference type="Pfam" id="PF17188">
    <property type="entry name" value="MucB_RseB_C"/>
    <property type="match status" value="1"/>
</dbReference>
<dbReference type="Proteomes" id="UP000032427">
    <property type="component" value="Chromosome 1"/>
</dbReference>
<keyword evidence="9" id="KW-1185">Reference proteome</keyword>
<comment type="similarity">
    <text evidence="2">Belongs to the RseB family.</text>
</comment>
<dbReference type="EMBL" id="LN554846">
    <property type="protein sequence ID" value="CED72235.1"/>
    <property type="molecule type" value="Genomic_DNA"/>
</dbReference>